<accession>A0A1W6K7A3</accession>
<dbReference type="Proteomes" id="UP000193100">
    <property type="component" value="Chromosome"/>
</dbReference>
<dbReference type="PANTHER" id="PTHR34071:SF2">
    <property type="entry name" value="FLAVIN-NUCLEOTIDE-BINDING PROTEIN"/>
    <property type="match status" value="1"/>
</dbReference>
<dbReference type="AlphaFoldDB" id="A0A1W6K7A3"/>
<dbReference type="Gene3D" id="2.30.110.10">
    <property type="entry name" value="Electron Transport, Fmn-binding Protein, Chain A"/>
    <property type="match status" value="1"/>
</dbReference>
<evidence type="ECO:0000313" key="2">
    <source>
        <dbReference type="EMBL" id="ARM83270.1"/>
    </source>
</evidence>
<dbReference type="Pfam" id="PF12900">
    <property type="entry name" value="Pyridox_ox_2"/>
    <property type="match status" value="1"/>
</dbReference>
<dbReference type="InterPro" id="IPR012349">
    <property type="entry name" value="Split_barrel_FMN-bd"/>
</dbReference>
<protein>
    <submittedName>
        <fullName evidence="2">Pyridoxamine 5'-phosphate oxidase</fullName>
    </submittedName>
</protein>
<dbReference type="GeneID" id="77255148"/>
<dbReference type="PANTHER" id="PTHR34071">
    <property type="entry name" value="5-NITROIMIDAZOLE ANTIBIOTICS RESISTANCE PROTEIN, NIMA-FAMILY-RELATED PROTEIN-RELATED"/>
    <property type="match status" value="1"/>
</dbReference>
<organism evidence="2 3">
    <name type="scientific">Marinobacter salarius</name>
    <dbReference type="NCBI Taxonomy" id="1420917"/>
    <lineage>
        <taxon>Bacteria</taxon>
        <taxon>Pseudomonadati</taxon>
        <taxon>Pseudomonadota</taxon>
        <taxon>Gammaproteobacteria</taxon>
        <taxon>Pseudomonadales</taxon>
        <taxon>Marinobacteraceae</taxon>
        <taxon>Marinobacter</taxon>
    </lineage>
</organism>
<evidence type="ECO:0000313" key="3">
    <source>
        <dbReference type="Proteomes" id="UP000193100"/>
    </source>
</evidence>
<reference evidence="2 3" key="1">
    <citation type="submission" date="2017-04" db="EMBL/GenBank/DDBJ databases">
        <title>Genome Sequence of Marinobacter salarius strain SMR5 Isolated from a culture of the Diatom Skeletonema marinoi.</title>
        <authorList>
            <person name="Topel M."/>
            <person name="Pinder M.I.M."/>
            <person name="Johansson O.N."/>
            <person name="Kourtchenko O."/>
            <person name="Godhe A."/>
            <person name="Clarke A.K."/>
        </authorList>
    </citation>
    <scope>NUCLEOTIDE SEQUENCE [LARGE SCALE GENOMIC DNA]</scope>
    <source>
        <strain evidence="2 3">SMR5</strain>
    </source>
</reference>
<gene>
    <name evidence="2" type="ORF">MARSALSMR5_01176</name>
</gene>
<dbReference type="EMBL" id="CP020931">
    <property type="protein sequence ID" value="ARM83270.1"/>
    <property type="molecule type" value="Genomic_DNA"/>
</dbReference>
<dbReference type="SUPFAM" id="SSF50475">
    <property type="entry name" value="FMN-binding split barrel"/>
    <property type="match status" value="1"/>
</dbReference>
<dbReference type="RefSeq" id="WP_085679583.1">
    <property type="nucleotide sequence ID" value="NZ_CP020931.1"/>
</dbReference>
<dbReference type="InterPro" id="IPR024747">
    <property type="entry name" value="Pyridox_Oxase-rel"/>
</dbReference>
<sequence length="206" mass="22804">MSRKEITDIPLSLPLSPPSSPLSCCPRSRVKRAARRASYERAPAYALIDRLKTAHVGFVEEGEPRIIPITAWRLADDLYLHTLSGGRLAQTLASGQQLCISFAVTNQWVMTKSAFHHSANYESLVLFGRASPVSDDREFDAAFQAIINQIEPGRWEQVRAPNAKERKATALFRIPIEEGAFKSRDGGPGEEPEDMALPVWHGVLPA</sequence>
<name>A0A1W6K7A3_9GAMM</name>
<proteinExistence type="predicted"/>
<evidence type="ECO:0000256" key="1">
    <source>
        <dbReference type="SAM" id="MobiDB-lite"/>
    </source>
</evidence>
<feature type="region of interest" description="Disordered" evidence="1">
    <location>
        <begin position="1"/>
        <end position="23"/>
    </location>
</feature>